<dbReference type="Proteomes" id="UP000809829">
    <property type="component" value="Unassembled WGS sequence"/>
</dbReference>
<dbReference type="RefSeq" id="WP_205185751.1">
    <property type="nucleotide sequence ID" value="NZ_JAFBFC010000002.1"/>
</dbReference>
<evidence type="ECO:0000256" key="1">
    <source>
        <dbReference type="SAM" id="MobiDB-lite"/>
    </source>
</evidence>
<evidence type="ECO:0008006" key="4">
    <source>
        <dbReference type="Google" id="ProtNLM"/>
    </source>
</evidence>
<keyword evidence="3" id="KW-1185">Reference proteome</keyword>
<feature type="region of interest" description="Disordered" evidence="1">
    <location>
        <begin position="90"/>
        <end position="112"/>
    </location>
</feature>
<organism evidence="2 3">
    <name type="scientific">Priestia iocasae</name>
    <dbReference type="NCBI Taxonomy" id="2291674"/>
    <lineage>
        <taxon>Bacteria</taxon>
        <taxon>Bacillati</taxon>
        <taxon>Bacillota</taxon>
        <taxon>Bacilli</taxon>
        <taxon>Bacillales</taxon>
        <taxon>Bacillaceae</taxon>
        <taxon>Priestia</taxon>
    </lineage>
</organism>
<feature type="compositionally biased region" description="Basic and acidic residues" evidence="1">
    <location>
        <begin position="24"/>
        <end position="52"/>
    </location>
</feature>
<comment type="caution">
    <text evidence="2">The sequence shown here is derived from an EMBL/GenBank/DDBJ whole genome shotgun (WGS) entry which is preliminary data.</text>
</comment>
<protein>
    <recommendedName>
        <fullName evidence="4">DUF3813 domain-containing protein</fullName>
    </recommendedName>
</protein>
<sequence length="147" mass="16687">MRKSFFEQAKGAVARLTDAVTQSSKEHREEMGSFEHVHDKKANHKDHHDSAKNHNGQLDMSNKMLTAAMASASPKEQQQLKQLNHSLNHAYGTEKQGAQMSEHVHQNEQGQGQMQIAEDILNFTENQANPEEKAQVEELAQEIERKF</sequence>
<feature type="region of interest" description="Disordered" evidence="1">
    <location>
        <begin position="1"/>
        <end position="57"/>
    </location>
</feature>
<accession>A0ABS2QTJ4</accession>
<reference evidence="2 3" key="1">
    <citation type="submission" date="2021-01" db="EMBL/GenBank/DDBJ databases">
        <title>Genomic Encyclopedia of Type Strains, Phase IV (KMG-IV): sequencing the most valuable type-strain genomes for metagenomic binning, comparative biology and taxonomic classification.</title>
        <authorList>
            <person name="Goeker M."/>
        </authorList>
    </citation>
    <scope>NUCLEOTIDE SEQUENCE [LARGE SCALE GENOMIC DNA]</scope>
    <source>
        <strain evidence="2 3">DSM 104297</strain>
    </source>
</reference>
<gene>
    <name evidence="2" type="ORF">JOC83_001442</name>
</gene>
<evidence type="ECO:0000313" key="2">
    <source>
        <dbReference type="EMBL" id="MBM7702608.1"/>
    </source>
</evidence>
<dbReference type="EMBL" id="JAFBFC010000002">
    <property type="protein sequence ID" value="MBM7702608.1"/>
    <property type="molecule type" value="Genomic_DNA"/>
</dbReference>
<name>A0ABS2QTJ4_9BACI</name>
<proteinExistence type="predicted"/>
<evidence type="ECO:0000313" key="3">
    <source>
        <dbReference type="Proteomes" id="UP000809829"/>
    </source>
</evidence>